<name>A0A5N6MA53_9ASTR</name>
<feature type="region of interest" description="Disordered" evidence="1">
    <location>
        <begin position="193"/>
        <end position="250"/>
    </location>
</feature>
<accession>A0A5N6MA53</accession>
<feature type="compositionally biased region" description="Acidic residues" evidence="1">
    <location>
        <begin position="227"/>
        <end position="242"/>
    </location>
</feature>
<dbReference type="AlphaFoldDB" id="A0A5N6MA53"/>
<keyword evidence="3" id="KW-1185">Reference proteome</keyword>
<evidence type="ECO:0000256" key="1">
    <source>
        <dbReference type="SAM" id="MobiDB-lite"/>
    </source>
</evidence>
<organism evidence="2 3">
    <name type="scientific">Mikania micrantha</name>
    <name type="common">bitter vine</name>
    <dbReference type="NCBI Taxonomy" id="192012"/>
    <lineage>
        <taxon>Eukaryota</taxon>
        <taxon>Viridiplantae</taxon>
        <taxon>Streptophyta</taxon>
        <taxon>Embryophyta</taxon>
        <taxon>Tracheophyta</taxon>
        <taxon>Spermatophyta</taxon>
        <taxon>Magnoliopsida</taxon>
        <taxon>eudicotyledons</taxon>
        <taxon>Gunneridae</taxon>
        <taxon>Pentapetalae</taxon>
        <taxon>asterids</taxon>
        <taxon>campanulids</taxon>
        <taxon>Asterales</taxon>
        <taxon>Asteraceae</taxon>
        <taxon>Asteroideae</taxon>
        <taxon>Heliantheae alliance</taxon>
        <taxon>Eupatorieae</taxon>
        <taxon>Mikania</taxon>
    </lineage>
</organism>
<dbReference type="Proteomes" id="UP000326396">
    <property type="component" value="Linkage Group LG6"/>
</dbReference>
<reference evidence="2 3" key="1">
    <citation type="submission" date="2019-05" db="EMBL/GenBank/DDBJ databases">
        <title>Mikania micrantha, genome provides insights into the molecular mechanism of rapid growth.</title>
        <authorList>
            <person name="Liu B."/>
        </authorList>
    </citation>
    <scope>NUCLEOTIDE SEQUENCE [LARGE SCALE GENOMIC DNA]</scope>
    <source>
        <strain evidence="2">NLD-2019</strain>
        <tissue evidence="2">Leaf</tissue>
    </source>
</reference>
<protein>
    <submittedName>
        <fullName evidence="2">Uncharacterized protein</fullName>
    </submittedName>
</protein>
<gene>
    <name evidence="2" type="ORF">E3N88_32087</name>
</gene>
<evidence type="ECO:0000313" key="3">
    <source>
        <dbReference type="Proteomes" id="UP000326396"/>
    </source>
</evidence>
<sequence>MKARSCNSYHITTRDECMLFQKGKRTKILAKVGKELEGLLRTTKSEENQQKQLSNLDIAAIGKVNLVAADNAALLRLTRIWLRYDHRDTFIRPTSDIFLQWAVPSMALLDLVLPPYPRKPLQKSRMYPPVASLEISSTPKPLYGTQLRHSDHQREGKVTIGCLQHPVEADGSVVHGYLDERLDSPLLIERNRNDRKLESKMESSQNDDESDLKSNANRKGTNGGDPAGDDDDQLGIDWEDGEVLVSRSDQ</sequence>
<dbReference type="EMBL" id="SZYD01000016">
    <property type="protein sequence ID" value="KAD3336568.1"/>
    <property type="molecule type" value="Genomic_DNA"/>
</dbReference>
<proteinExistence type="predicted"/>
<comment type="caution">
    <text evidence="2">The sequence shown here is derived from an EMBL/GenBank/DDBJ whole genome shotgun (WGS) entry which is preliminary data.</text>
</comment>
<evidence type="ECO:0000313" key="2">
    <source>
        <dbReference type="EMBL" id="KAD3336568.1"/>
    </source>
</evidence>